<gene>
    <name evidence="1" type="ORF">FSP39_021614</name>
</gene>
<name>A0AA89C2F2_PINIB</name>
<evidence type="ECO:0000313" key="2">
    <source>
        <dbReference type="Proteomes" id="UP001186944"/>
    </source>
</evidence>
<dbReference type="EMBL" id="VSWD01000007">
    <property type="protein sequence ID" value="KAK3098652.1"/>
    <property type="molecule type" value="Genomic_DNA"/>
</dbReference>
<keyword evidence="2" id="KW-1185">Reference proteome</keyword>
<accession>A0AA89C2F2</accession>
<comment type="caution">
    <text evidence="1">The sequence shown here is derived from an EMBL/GenBank/DDBJ whole genome shotgun (WGS) entry which is preliminary data.</text>
</comment>
<proteinExistence type="predicted"/>
<evidence type="ECO:0000313" key="1">
    <source>
        <dbReference type="EMBL" id="KAK3098652.1"/>
    </source>
</evidence>
<reference evidence="1" key="1">
    <citation type="submission" date="2019-08" db="EMBL/GenBank/DDBJ databases">
        <title>The improved chromosome-level genome for the pearl oyster Pinctada fucata martensii using PacBio sequencing and Hi-C.</title>
        <authorList>
            <person name="Zheng Z."/>
        </authorList>
    </citation>
    <scope>NUCLEOTIDE SEQUENCE</scope>
    <source>
        <strain evidence="1">ZZ-2019</strain>
        <tissue evidence="1">Adductor muscle</tissue>
    </source>
</reference>
<sequence>MGNRCRLRPAWGPVVTASQNAILKNALVESCTKPPSVCLNKDAIDQPLKEIDLTVCGVKEEVNENTLAVVQSVLKDKAGVNIEKEDVIAVHRIPTKHRDQPQPILLKVKNSEIKSKIMRKRSDVKKAGGSIKLVDDVTERNTTLINSLLRHEQIEAAFYYNGSVYGISEGKRYTFNIEDDITSKLRSGKGRPIRPRR</sequence>
<protein>
    <submittedName>
        <fullName evidence="1">Uncharacterized protein</fullName>
    </submittedName>
</protein>
<dbReference type="Gene3D" id="3.30.70.1820">
    <property type="entry name" value="L1 transposable element, RRM domain"/>
    <property type="match status" value="1"/>
</dbReference>
<dbReference type="Proteomes" id="UP001186944">
    <property type="component" value="Unassembled WGS sequence"/>
</dbReference>
<dbReference type="AlphaFoldDB" id="A0AA89C2F2"/>
<organism evidence="1 2">
    <name type="scientific">Pinctada imbricata</name>
    <name type="common">Atlantic pearl-oyster</name>
    <name type="synonym">Pinctada martensii</name>
    <dbReference type="NCBI Taxonomy" id="66713"/>
    <lineage>
        <taxon>Eukaryota</taxon>
        <taxon>Metazoa</taxon>
        <taxon>Spiralia</taxon>
        <taxon>Lophotrochozoa</taxon>
        <taxon>Mollusca</taxon>
        <taxon>Bivalvia</taxon>
        <taxon>Autobranchia</taxon>
        <taxon>Pteriomorphia</taxon>
        <taxon>Pterioida</taxon>
        <taxon>Pterioidea</taxon>
        <taxon>Pteriidae</taxon>
        <taxon>Pinctada</taxon>
    </lineage>
</organism>